<comment type="caution">
    <text evidence="1">The sequence shown here is derived from an EMBL/GenBank/DDBJ whole genome shotgun (WGS) entry which is preliminary data.</text>
</comment>
<keyword evidence="2" id="KW-1185">Reference proteome</keyword>
<protein>
    <submittedName>
        <fullName evidence="1">Uncharacterized protein</fullName>
    </submittedName>
</protein>
<dbReference type="AlphaFoldDB" id="A0A8X6SS53"/>
<organism evidence="1 2">
    <name type="scientific">Trichonephila clavipes</name>
    <name type="common">Golden silk orbweaver</name>
    <name type="synonym">Nephila clavipes</name>
    <dbReference type="NCBI Taxonomy" id="2585209"/>
    <lineage>
        <taxon>Eukaryota</taxon>
        <taxon>Metazoa</taxon>
        <taxon>Ecdysozoa</taxon>
        <taxon>Arthropoda</taxon>
        <taxon>Chelicerata</taxon>
        <taxon>Arachnida</taxon>
        <taxon>Araneae</taxon>
        <taxon>Araneomorphae</taxon>
        <taxon>Entelegynae</taxon>
        <taxon>Araneoidea</taxon>
        <taxon>Nephilidae</taxon>
        <taxon>Trichonephila</taxon>
    </lineage>
</organism>
<accession>A0A8X6SS53</accession>
<evidence type="ECO:0000313" key="1">
    <source>
        <dbReference type="EMBL" id="GFY13446.1"/>
    </source>
</evidence>
<gene>
    <name evidence="1" type="primary">EVAR_25694_1</name>
    <name evidence="1" type="ORF">TNCV_1803171</name>
</gene>
<dbReference type="EMBL" id="BMAU01021322">
    <property type="protein sequence ID" value="GFY13446.1"/>
    <property type="molecule type" value="Genomic_DNA"/>
</dbReference>
<sequence>MYQLKQSRSYTHEHLTQSELYSAYVNREDSSVVRLQLRSRHTSSKAYNIWIKRGTGHNPNIEWYCQCKVEARVGCCAYVAPVLWY</sequence>
<dbReference type="Proteomes" id="UP000887159">
    <property type="component" value="Unassembled WGS sequence"/>
</dbReference>
<name>A0A8X6SS53_TRICX</name>
<reference evidence="1" key="1">
    <citation type="submission" date="2020-08" db="EMBL/GenBank/DDBJ databases">
        <title>Multicomponent nature underlies the extraordinary mechanical properties of spider dragline silk.</title>
        <authorList>
            <person name="Kono N."/>
            <person name="Nakamura H."/>
            <person name="Mori M."/>
            <person name="Yoshida Y."/>
            <person name="Ohtoshi R."/>
            <person name="Malay A.D."/>
            <person name="Moran D.A.P."/>
            <person name="Tomita M."/>
            <person name="Numata K."/>
            <person name="Arakawa K."/>
        </authorList>
    </citation>
    <scope>NUCLEOTIDE SEQUENCE</scope>
</reference>
<proteinExistence type="predicted"/>
<evidence type="ECO:0000313" key="2">
    <source>
        <dbReference type="Proteomes" id="UP000887159"/>
    </source>
</evidence>